<organism evidence="1 2">
    <name type="scientific">Fulvivirga marina</name>
    <dbReference type="NCBI Taxonomy" id="2494733"/>
    <lineage>
        <taxon>Bacteria</taxon>
        <taxon>Pseudomonadati</taxon>
        <taxon>Bacteroidota</taxon>
        <taxon>Cytophagia</taxon>
        <taxon>Cytophagales</taxon>
        <taxon>Fulvivirgaceae</taxon>
        <taxon>Fulvivirga</taxon>
    </lineage>
</organism>
<protein>
    <submittedName>
        <fullName evidence="1">Uncharacterized protein</fullName>
    </submittedName>
</protein>
<name>A0A937FZI0_9BACT</name>
<dbReference type="EMBL" id="JAEUGD010000053">
    <property type="protein sequence ID" value="MBL6447877.1"/>
    <property type="molecule type" value="Genomic_DNA"/>
</dbReference>
<reference evidence="1" key="1">
    <citation type="submission" date="2021-01" db="EMBL/GenBank/DDBJ databases">
        <title>Fulvivirga kasyanovii gen. nov., sp nov., a novel member of the phylum Bacteroidetes isolated from seawater in a mussel farm.</title>
        <authorList>
            <person name="Zhao L.-H."/>
            <person name="Wang Z.-J."/>
        </authorList>
    </citation>
    <scope>NUCLEOTIDE SEQUENCE</scope>
    <source>
        <strain evidence="1">29W222</strain>
    </source>
</reference>
<dbReference type="Proteomes" id="UP000614216">
    <property type="component" value="Unassembled WGS sequence"/>
</dbReference>
<evidence type="ECO:0000313" key="2">
    <source>
        <dbReference type="Proteomes" id="UP000614216"/>
    </source>
</evidence>
<dbReference type="AlphaFoldDB" id="A0A937FZI0"/>
<comment type="caution">
    <text evidence="1">The sequence shown here is derived from an EMBL/GenBank/DDBJ whole genome shotgun (WGS) entry which is preliminary data.</text>
</comment>
<gene>
    <name evidence="1" type="ORF">JMN32_16270</name>
</gene>
<accession>A0A937FZI0</accession>
<keyword evidence="2" id="KW-1185">Reference proteome</keyword>
<dbReference type="PROSITE" id="PS51257">
    <property type="entry name" value="PROKAR_LIPOPROTEIN"/>
    <property type="match status" value="1"/>
</dbReference>
<dbReference type="RefSeq" id="WP_202857409.1">
    <property type="nucleotide sequence ID" value="NZ_JAEUGD010000053.1"/>
</dbReference>
<sequence>MKKLYNYLLIGVFAILVISCVDDFEDANPPRLLDAPELTGTQSADTVSGGDEVSFTLVVSDAPAGIDSVSVAGPDDAPIFTSNVAGLLGQTKGTVEVKYTVPYTVVGGFEVTVSVWDSQTDSKGKDASKRFDETFGLVAKYAFDAPTFSVSTNDAALDHNDSTKVTINITSAPAGIGQVLAFSSLGTITLSEEDIVAAEGNESGIITGMLYAPEKEVGTATISVSVIDKLQKRESKGSSTVDINYVCTAPDFSITNVSDVNTTLNGSVDFDLEINSITTCGIDTITLELIDDTGAELGELTYSNDKLDSLIAGTLVSMPVVYDAPANERGVVDVVITVIDEDYHASEEKLQITIIGCSAPDISGTYDAVSSGTSTDGCPANNPLAGFVGTVTLSAAGSGNYTIDDAFSGVYIEWYGSCYGYTFKTPATINFCTQAQGLSLVTFTDAFDATVSDTGSSYDAGTGVITYSWENSFGDVATTVLTPQ</sequence>
<proteinExistence type="predicted"/>
<evidence type="ECO:0000313" key="1">
    <source>
        <dbReference type="EMBL" id="MBL6447877.1"/>
    </source>
</evidence>